<evidence type="ECO:0000313" key="3">
    <source>
        <dbReference type="EMBL" id="SMB84999.1"/>
    </source>
</evidence>
<proteinExistence type="predicted"/>
<reference evidence="4" key="1">
    <citation type="submission" date="2017-04" db="EMBL/GenBank/DDBJ databases">
        <authorList>
            <person name="Varghese N."/>
            <person name="Submissions S."/>
        </authorList>
    </citation>
    <scope>NUCLEOTIDE SEQUENCE [LARGE SCALE GENOMIC DNA]</scope>
    <source>
        <strain evidence="4">DSM 23072</strain>
    </source>
</reference>
<keyword evidence="4" id="KW-1185">Reference proteome</keyword>
<dbReference type="EMBL" id="FWWV01000017">
    <property type="protein sequence ID" value="SMB84999.1"/>
    <property type="molecule type" value="Genomic_DNA"/>
</dbReference>
<dbReference type="RefSeq" id="WP_084257076.1">
    <property type="nucleotide sequence ID" value="NZ_FWWV01000017.1"/>
</dbReference>
<dbReference type="STRING" id="1122938.SAMN05660772_02403"/>
<dbReference type="CDD" id="cd14797">
    <property type="entry name" value="DUF302"/>
    <property type="match status" value="1"/>
</dbReference>
<evidence type="ECO:0000313" key="4">
    <source>
        <dbReference type="Proteomes" id="UP000192408"/>
    </source>
</evidence>
<dbReference type="SUPFAM" id="SSF103247">
    <property type="entry name" value="TT1751-like"/>
    <property type="match status" value="1"/>
</dbReference>
<dbReference type="InterPro" id="IPR035923">
    <property type="entry name" value="TT1751-like_sf"/>
</dbReference>
<evidence type="ECO:0000256" key="1">
    <source>
        <dbReference type="SAM" id="SignalP"/>
    </source>
</evidence>
<feature type="chain" id="PRO_5012506573" evidence="1">
    <location>
        <begin position="21"/>
        <end position="154"/>
    </location>
</feature>
<dbReference type="InterPro" id="IPR005180">
    <property type="entry name" value="DUF302"/>
</dbReference>
<feature type="domain" description="DUF302" evidence="2">
    <location>
        <begin position="58"/>
        <end position="118"/>
    </location>
</feature>
<dbReference type="PANTHER" id="PTHR38342">
    <property type="entry name" value="SLR5037 PROTEIN"/>
    <property type="match status" value="1"/>
</dbReference>
<gene>
    <name evidence="3" type="ORF">SAMN05660772_02403</name>
</gene>
<evidence type="ECO:0000259" key="2">
    <source>
        <dbReference type="Pfam" id="PF03625"/>
    </source>
</evidence>
<feature type="signal peptide" evidence="1">
    <location>
        <begin position="1"/>
        <end position="20"/>
    </location>
</feature>
<dbReference type="PANTHER" id="PTHR38342:SF2">
    <property type="entry name" value="INNER MEMBRANE OR EXPORTED"/>
    <property type="match status" value="1"/>
</dbReference>
<protein>
    <submittedName>
        <fullName evidence="3">Uncharacterized conserved protein, DUF302 family</fullName>
    </submittedName>
</protein>
<accession>A0A1W1UVI7</accession>
<dbReference type="AlphaFoldDB" id="A0A1W1UVI7"/>
<keyword evidence="1" id="KW-0732">Signal</keyword>
<organism evidence="3 4">
    <name type="scientific">Pasteurella testudinis DSM 23072</name>
    <dbReference type="NCBI Taxonomy" id="1122938"/>
    <lineage>
        <taxon>Bacteria</taxon>
        <taxon>Pseudomonadati</taxon>
        <taxon>Pseudomonadota</taxon>
        <taxon>Gammaproteobacteria</taxon>
        <taxon>Pasteurellales</taxon>
        <taxon>Pasteurellaceae</taxon>
        <taxon>Pasteurella</taxon>
    </lineage>
</organism>
<name>A0A1W1UVI7_9PAST</name>
<sequence>MKLRKTVGFIIAMLPFLAQAESADNGLLTVPSQYSAVETVQLIEKTVTDKGMTVFALIDHQKAEQDNGLNMPAATVVVFGSPKVGTAMMVERPTLAIDLPLKALVWEDQNGKVFVSLNKAEFLGKRHHVPQALSEKLSGAEKLIANTVKEQSAR</sequence>
<dbReference type="Gene3D" id="3.30.310.70">
    <property type="entry name" value="TT1751-like domain"/>
    <property type="match status" value="1"/>
</dbReference>
<dbReference type="Proteomes" id="UP000192408">
    <property type="component" value="Unassembled WGS sequence"/>
</dbReference>
<dbReference type="Pfam" id="PF03625">
    <property type="entry name" value="DUF302"/>
    <property type="match status" value="1"/>
</dbReference>